<sequence>MLHNMKAQLAESPIINGYAKLTTKVHDHVSAIDRQAWDACFPGELEGHAYLLAVENSGLDGFRWRYVTVEEDGVILAAMPAFLCDYGLETTLPRGHLHGLIERIRRIMPGFLKLKLACLGSPCTENGVIGVHPDVPVFRHREIIEKLLSGFEAAAMAQGATLLALKDLPLPLDPALAHVLEQRKYVETGGMATAWRQIDFETVDDYLATLSAGTRKDMRRKLRAGSAVRVERIVDLGAYETRFMELYRQTRERSEWQFEDLTPAYFTGILRLMPDNAFCAVYLVGDEPLAFNLLLHDGHQLVDKFFCMDADRGRPYNLYYLSWFENIRYCLEKGIGRYQSGQAYYRNKVKLGSELTQNTMVFRHTNAILHAALKRIAPLLAGDDGKETAP</sequence>
<proteinExistence type="predicted"/>
<dbReference type="RefSeq" id="WP_234882987.1">
    <property type="nucleotide sequence ID" value="NZ_CP124735.1"/>
</dbReference>
<dbReference type="Gene3D" id="3.40.630.30">
    <property type="match status" value="1"/>
</dbReference>
<accession>A0AAF0HG44</accession>
<dbReference type="GO" id="GO:0016746">
    <property type="term" value="F:acyltransferase activity"/>
    <property type="evidence" value="ECO:0007669"/>
    <property type="project" value="UniProtKB-KW"/>
</dbReference>
<keyword evidence="1" id="KW-0614">Plasmid</keyword>
<geneLocation type="plasmid" evidence="1 2">
    <name>pAlCFBP5477</name>
</geneLocation>
<organism evidence="1 2">
    <name type="scientific">Agrobacterium larrymoorei</name>
    <dbReference type="NCBI Taxonomy" id="160699"/>
    <lineage>
        <taxon>Bacteria</taxon>
        <taxon>Pseudomonadati</taxon>
        <taxon>Pseudomonadota</taxon>
        <taxon>Alphaproteobacteria</taxon>
        <taxon>Hyphomicrobiales</taxon>
        <taxon>Rhizobiaceae</taxon>
        <taxon>Rhizobium/Agrobacterium group</taxon>
        <taxon>Agrobacterium</taxon>
    </lineage>
</organism>
<dbReference type="EMBL" id="CP124735">
    <property type="protein sequence ID" value="WHA44133.1"/>
    <property type="molecule type" value="Genomic_DNA"/>
</dbReference>
<dbReference type="Pfam" id="PF04339">
    <property type="entry name" value="FemAB_like"/>
    <property type="match status" value="1"/>
</dbReference>
<dbReference type="InterPro" id="IPR016181">
    <property type="entry name" value="Acyl_CoA_acyltransferase"/>
</dbReference>
<evidence type="ECO:0000313" key="1">
    <source>
        <dbReference type="EMBL" id="WHA44133.1"/>
    </source>
</evidence>
<evidence type="ECO:0000313" key="2">
    <source>
        <dbReference type="Proteomes" id="UP000298664"/>
    </source>
</evidence>
<dbReference type="EC" id="2.3.1.-" evidence="1"/>
<dbReference type="SUPFAM" id="SSF55729">
    <property type="entry name" value="Acyl-CoA N-acyltransferases (Nat)"/>
    <property type="match status" value="1"/>
</dbReference>
<dbReference type="Proteomes" id="UP000298664">
    <property type="component" value="Plasmid pAlCFBP5477"/>
</dbReference>
<name>A0AAF0HG44_9HYPH</name>
<gene>
    <name evidence="1" type="ORF">CFBP5477_022240</name>
</gene>
<dbReference type="InterPro" id="IPR007434">
    <property type="entry name" value="FemAB-like"/>
</dbReference>
<protein>
    <submittedName>
        <fullName evidence="1">GNAT family N-acetyltransferase</fullName>
        <ecNumber evidence="1">2.3.1.-</ecNumber>
    </submittedName>
</protein>
<dbReference type="AlphaFoldDB" id="A0AAF0HG44"/>
<reference evidence="1" key="1">
    <citation type="submission" date="2023-05" db="EMBL/GenBank/DDBJ databases">
        <title>Complete genome sequence of Agrobacterium larrymoorei CFBP5477.</title>
        <authorList>
            <person name="Yen H.-C."/>
            <person name="Chou L."/>
            <person name="Lin Y.-C."/>
            <person name="Lai E.-M."/>
            <person name="Kuo C.-H."/>
        </authorList>
    </citation>
    <scope>NUCLEOTIDE SEQUENCE</scope>
    <source>
        <strain evidence="1">CFBP5477</strain>
        <plasmid evidence="1">pAlCFBP5477</plasmid>
    </source>
</reference>
<keyword evidence="1" id="KW-0012">Acyltransferase</keyword>
<keyword evidence="1" id="KW-0808">Transferase</keyword>